<proteinExistence type="predicted"/>
<evidence type="ECO:0000313" key="1">
    <source>
        <dbReference type="EMBL" id="RNA03836.1"/>
    </source>
</evidence>
<dbReference type="Proteomes" id="UP000276133">
    <property type="component" value="Unassembled WGS sequence"/>
</dbReference>
<name>A0A3M7PXG4_BRAPC</name>
<organism evidence="1 2">
    <name type="scientific">Brachionus plicatilis</name>
    <name type="common">Marine rotifer</name>
    <name type="synonym">Brachionus muelleri</name>
    <dbReference type="NCBI Taxonomy" id="10195"/>
    <lineage>
        <taxon>Eukaryota</taxon>
        <taxon>Metazoa</taxon>
        <taxon>Spiralia</taxon>
        <taxon>Gnathifera</taxon>
        <taxon>Rotifera</taxon>
        <taxon>Eurotatoria</taxon>
        <taxon>Monogononta</taxon>
        <taxon>Pseudotrocha</taxon>
        <taxon>Ploima</taxon>
        <taxon>Brachionidae</taxon>
        <taxon>Brachionus</taxon>
    </lineage>
</organism>
<dbReference type="EMBL" id="REGN01008327">
    <property type="protein sequence ID" value="RNA03836.1"/>
    <property type="molecule type" value="Genomic_DNA"/>
</dbReference>
<keyword evidence="2" id="KW-1185">Reference proteome</keyword>
<protein>
    <submittedName>
        <fullName evidence="1">Uncharacterized protein</fullName>
    </submittedName>
</protein>
<evidence type="ECO:0000313" key="2">
    <source>
        <dbReference type="Proteomes" id="UP000276133"/>
    </source>
</evidence>
<comment type="caution">
    <text evidence="1">The sequence shown here is derived from an EMBL/GenBank/DDBJ whole genome shotgun (WGS) entry which is preliminary data.</text>
</comment>
<gene>
    <name evidence="1" type="ORF">BpHYR1_013416</name>
</gene>
<accession>A0A3M7PXG4</accession>
<reference evidence="1 2" key="1">
    <citation type="journal article" date="2018" name="Sci. Rep.">
        <title>Genomic signatures of local adaptation to the degree of environmental predictability in rotifers.</title>
        <authorList>
            <person name="Franch-Gras L."/>
            <person name="Hahn C."/>
            <person name="Garcia-Roger E.M."/>
            <person name="Carmona M.J."/>
            <person name="Serra M."/>
            <person name="Gomez A."/>
        </authorList>
    </citation>
    <scope>NUCLEOTIDE SEQUENCE [LARGE SCALE GENOMIC DNA]</scope>
    <source>
        <strain evidence="1">HYR1</strain>
    </source>
</reference>
<sequence>MFHIPKSGYIDIKDNQQFKKNFCCFSLLENNELLIQVYKCIITAPFFGTWYHKIIPQVVFIDSFDSRLSLNCVGARTAFSTKFDFEIKEIK</sequence>
<dbReference type="AlphaFoldDB" id="A0A3M7PXG4"/>